<sequence length="141" mass="16427">MTRADNQPLYAFTPYWQSRVDFPAYPERSRVDGNDRVWLQTVPEPVRVDNYTYKEKFTYYPDEDWIVFDTIIFDKKATMPSNAELRQIGNNTIGVIPNGNGVFTMFFLQTESGLFQIIPYYGSDVTEQQMEEVIGQLVDNT</sequence>
<name>A0A2H0RN37_9BACT</name>
<evidence type="ECO:0000313" key="1">
    <source>
        <dbReference type="EMBL" id="PIR47923.1"/>
    </source>
</evidence>
<organism evidence="1 2">
    <name type="scientific">Candidatus Uhrbacteria bacterium CG10_big_fil_rev_8_21_14_0_10_50_16</name>
    <dbReference type="NCBI Taxonomy" id="1975039"/>
    <lineage>
        <taxon>Bacteria</taxon>
        <taxon>Candidatus Uhriibacteriota</taxon>
    </lineage>
</organism>
<protein>
    <submittedName>
        <fullName evidence="1">Uncharacterized protein</fullName>
    </submittedName>
</protein>
<dbReference type="EMBL" id="PCYM01000001">
    <property type="protein sequence ID" value="PIR47923.1"/>
    <property type="molecule type" value="Genomic_DNA"/>
</dbReference>
<evidence type="ECO:0000313" key="2">
    <source>
        <dbReference type="Proteomes" id="UP000230084"/>
    </source>
</evidence>
<dbReference type="Proteomes" id="UP000230084">
    <property type="component" value="Unassembled WGS sequence"/>
</dbReference>
<proteinExistence type="predicted"/>
<gene>
    <name evidence="1" type="ORF">COV06_00790</name>
</gene>
<accession>A0A2H0RN37</accession>
<comment type="caution">
    <text evidence="1">The sequence shown here is derived from an EMBL/GenBank/DDBJ whole genome shotgun (WGS) entry which is preliminary data.</text>
</comment>
<reference evidence="1 2" key="1">
    <citation type="submission" date="2017-09" db="EMBL/GenBank/DDBJ databases">
        <title>Depth-based differentiation of microbial function through sediment-hosted aquifers and enrichment of novel symbionts in the deep terrestrial subsurface.</title>
        <authorList>
            <person name="Probst A.J."/>
            <person name="Ladd B."/>
            <person name="Jarett J.K."/>
            <person name="Geller-Mcgrath D.E."/>
            <person name="Sieber C.M."/>
            <person name="Emerson J.B."/>
            <person name="Anantharaman K."/>
            <person name="Thomas B.C."/>
            <person name="Malmstrom R."/>
            <person name="Stieglmeier M."/>
            <person name="Klingl A."/>
            <person name="Woyke T."/>
            <person name="Ryan C.M."/>
            <person name="Banfield J.F."/>
        </authorList>
    </citation>
    <scope>NUCLEOTIDE SEQUENCE [LARGE SCALE GENOMIC DNA]</scope>
    <source>
        <strain evidence="1">CG10_big_fil_rev_8_21_14_0_10_50_16</strain>
    </source>
</reference>
<dbReference type="AlphaFoldDB" id="A0A2H0RN37"/>